<dbReference type="EMBL" id="JBBPBM010000081">
    <property type="protein sequence ID" value="KAK8510812.1"/>
    <property type="molecule type" value="Genomic_DNA"/>
</dbReference>
<feature type="region of interest" description="Disordered" evidence="1">
    <location>
        <begin position="38"/>
        <end position="59"/>
    </location>
</feature>
<evidence type="ECO:0000313" key="2">
    <source>
        <dbReference type="EMBL" id="KAK8510812.1"/>
    </source>
</evidence>
<protein>
    <submittedName>
        <fullName evidence="2">Uncharacterized protein</fullName>
    </submittedName>
</protein>
<accession>A0ABR2BUI1</accession>
<name>A0ABR2BUI1_9ROSI</name>
<keyword evidence="3" id="KW-1185">Reference proteome</keyword>
<comment type="caution">
    <text evidence="2">The sequence shown here is derived from an EMBL/GenBank/DDBJ whole genome shotgun (WGS) entry which is preliminary data.</text>
</comment>
<reference evidence="2 3" key="1">
    <citation type="journal article" date="2024" name="G3 (Bethesda)">
        <title>Genome assembly of Hibiscus sabdariffa L. provides insights into metabolisms of medicinal natural products.</title>
        <authorList>
            <person name="Kim T."/>
        </authorList>
    </citation>
    <scope>NUCLEOTIDE SEQUENCE [LARGE SCALE GENOMIC DNA]</scope>
    <source>
        <strain evidence="2">TK-2024</strain>
        <tissue evidence="2">Old leaves</tissue>
    </source>
</reference>
<feature type="compositionally biased region" description="Basic residues" evidence="1">
    <location>
        <begin position="41"/>
        <end position="52"/>
    </location>
</feature>
<organism evidence="2 3">
    <name type="scientific">Hibiscus sabdariffa</name>
    <name type="common">roselle</name>
    <dbReference type="NCBI Taxonomy" id="183260"/>
    <lineage>
        <taxon>Eukaryota</taxon>
        <taxon>Viridiplantae</taxon>
        <taxon>Streptophyta</taxon>
        <taxon>Embryophyta</taxon>
        <taxon>Tracheophyta</taxon>
        <taxon>Spermatophyta</taxon>
        <taxon>Magnoliopsida</taxon>
        <taxon>eudicotyledons</taxon>
        <taxon>Gunneridae</taxon>
        <taxon>Pentapetalae</taxon>
        <taxon>rosids</taxon>
        <taxon>malvids</taxon>
        <taxon>Malvales</taxon>
        <taxon>Malvaceae</taxon>
        <taxon>Malvoideae</taxon>
        <taxon>Hibiscus</taxon>
    </lineage>
</organism>
<evidence type="ECO:0000313" key="3">
    <source>
        <dbReference type="Proteomes" id="UP001472677"/>
    </source>
</evidence>
<gene>
    <name evidence="2" type="ORF">V6N12_009653</name>
</gene>
<sequence>MFSIPLRSNGSNRGTNCRGGICTQAGRDKLGEARATPISVKAKKAAAPKKPRVAPSHTPNEEMIKVAIIIGSSAMA</sequence>
<dbReference type="Proteomes" id="UP001472677">
    <property type="component" value="Unassembled WGS sequence"/>
</dbReference>
<proteinExistence type="predicted"/>
<evidence type="ECO:0000256" key="1">
    <source>
        <dbReference type="SAM" id="MobiDB-lite"/>
    </source>
</evidence>